<sequence length="326" mass="37866">MNKLLLAELSRITEEEQRILEGRSGVDQTLYSEGSDFVITSGKMLKEGRLIRVRPHTRFVHFPRHTHNYVEMIYMCSGQTTHIINKTRLVLQTGELLILNQHATQEILPAGREDVAVNFIILPEFFDQTLAMLGSEQSMLRDFVVGCLQTADSPLSYLHFKVSDVLPVQNLLENLVWTIFHEIQNKRLMNQITMGLLFLQLLNYTDRIEAGHTSFEQEILMQVFQYVEEHYKDGELTQLAGRLCCDLTWLSRTVRRLSGCTYTELVQKKRLNQACSLLRSTALSILDVSMAVGYENFSYFHRIFKQYTGLTPRQYRVSSRMEQEER</sequence>
<dbReference type="InterPro" id="IPR018062">
    <property type="entry name" value="HTH_AraC-typ_CS"/>
</dbReference>
<dbReference type="Gene3D" id="1.10.10.60">
    <property type="entry name" value="Homeodomain-like"/>
    <property type="match status" value="1"/>
</dbReference>
<evidence type="ECO:0000256" key="2">
    <source>
        <dbReference type="ARBA" id="ARBA00023125"/>
    </source>
</evidence>
<dbReference type="PROSITE" id="PS00041">
    <property type="entry name" value="HTH_ARAC_FAMILY_1"/>
    <property type="match status" value="1"/>
</dbReference>
<dbReference type="SUPFAM" id="SSF51215">
    <property type="entry name" value="Regulatory protein AraC"/>
    <property type="match status" value="1"/>
</dbReference>
<comment type="caution">
    <text evidence="5">The sequence shown here is derived from an EMBL/GenBank/DDBJ whole genome shotgun (WGS) entry which is preliminary data.</text>
</comment>
<keyword evidence="2" id="KW-0238">DNA-binding</keyword>
<accession>A0ABQ0AWB0</accession>
<dbReference type="PANTHER" id="PTHR43280:SF28">
    <property type="entry name" value="HTH-TYPE TRANSCRIPTIONAL ACTIVATOR RHAS"/>
    <property type="match status" value="1"/>
</dbReference>
<keyword evidence="6" id="KW-1185">Reference proteome</keyword>
<organism evidence="5 6">
    <name type="scientific">Enterocloster alcoholdehydrogenati</name>
    <dbReference type="NCBI Taxonomy" id="2547410"/>
    <lineage>
        <taxon>Bacteria</taxon>
        <taxon>Bacillati</taxon>
        <taxon>Bacillota</taxon>
        <taxon>Clostridia</taxon>
        <taxon>Lachnospirales</taxon>
        <taxon>Lachnospiraceae</taxon>
        <taxon>Enterocloster</taxon>
    </lineage>
</organism>
<dbReference type="Pfam" id="PF12833">
    <property type="entry name" value="HTH_18"/>
    <property type="match status" value="1"/>
</dbReference>
<feature type="domain" description="HTH araC/xylS-type" evidence="4">
    <location>
        <begin position="221"/>
        <end position="318"/>
    </location>
</feature>
<dbReference type="RefSeq" id="WP_176254625.1">
    <property type="nucleotide sequence ID" value="NZ_BAABXL010000001.1"/>
</dbReference>
<reference evidence="5 6" key="1">
    <citation type="submission" date="2024-04" db="EMBL/GenBank/DDBJ databases">
        <title>Defined microbial consortia suppress multidrug-resistant proinflammatory Enterobacteriaceae via ecological control.</title>
        <authorList>
            <person name="Furuichi M."/>
            <person name="Kawaguchi T."/>
            <person name="Pust M."/>
            <person name="Yasuma K."/>
            <person name="Plichta D."/>
            <person name="Hasegawa N."/>
            <person name="Ohya T."/>
            <person name="Bhattarai S."/>
            <person name="Sasajima S."/>
            <person name="Aoto Y."/>
            <person name="Tuganbaev T."/>
            <person name="Yaginuma M."/>
            <person name="Ueda M."/>
            <person name="Okahashi N."/>
            <person name="Amafuji K."/>
            <person name="Kiridooshi Y."/>
            <person name="Sugita K."/>
            <person name="Strazar M."/>
            <person name="Skelly A."/>
            <person name="Suda W."/>
            <person name="Hattori M."/>
            <person name="Nakamoto N."/>
            <person name="Caballero S."/>
            <person name="Norman J."/>
            <person name="Olle B."/>
            <person name="Tanoue T."/>
            <person name="Arita M."/>
            <person name="Bucci V."/>
            <person name="Atarashi K."/>
            <person name="Xavier R."/>
            <person name="Honda K."/>
        </authorList>
    </citation>
    <scope>NUCLEOTIDE SEQUENCE [LARGE SCALE GENOMIC DNA]</scope>
    <source>
        <strain evidence="6">f13</strain>
    </source>
</reference>
<gene>
    <name evidence="5" type="ORF">F130042H8_13630</name>
</gene>
<dbReference type="InterPro" id="IPR037923">
    <property type="entry name" value="HTH-like"/>
</dbReference>
<keyword evidence="3" id="KW-0804">Transcription</keyword>
<dbReference type="Pfam" id="PF02311">
    <property type="entry name" value="AraC_binding"/>
    <property type="match status" value="1"/>
</dbReference>
<dbReference type="InterPro" id="IPR003313">
    <property type="entry name" value="AraC-bd"/>
</dbReference>
<name>A0ABQ0AWB0_9FIRM</name>
<evidence type="ECO:0000313" key="6">
    <source>
        <dbReference type="Proteomes" id="UP001600894"/>
    </source>
</evidence>
<dbReference type="PANTHER" id="PTHR43280">
    <property type="entry name" value="ARAC-FAMILY TRANSCRIPTIONAL REGULATOR"/>
    <property type="match status" value="1"/>
</dbReference>
<dbReference type="Gene3D" id="2.60.120.10">
    <property type="entry name" value="Jelly Rolls"/>
    <property type="match status" value="1"/>
</dbReference>
<dbReference type="InterPro" id="IPR020449">
    <property type="entry name" value="Tscrpt_reg_AraC-type_HTH"/>
</dbReference>
<dbReference type="InterPro" id="IPR014710">
    <property type="entry name" value="RmlC-like_jellyroll"/>
</dbReference>
<dbReference type="Proteomes" id="UP001600894">
    <property type="component" value="Unassembled WGS sequence"/>
</dbReference>
<evidence type="ECO:0000256" key="1">
    <source>
        <dbReference type="ARBA" id="ARBA00023015"/>
    </source>
</evidence>
<dbReference type="SMART" id="SM00342">
    <property type="entry name" value="HTH_ARAC"/>
    <property type="match status" value="1"/>
</dbReference>
<evidence type="ECO:0000256" key="3">
    <source>
        <dbReference type="ARBA" id="ARBA00023163"/>
    </source>
</evidence>
<dbReference type="EMBL" id="BAABXL010000001">
    <property type="protein sequence ID" value="GAA6268303.1"/>
    <property type="molecule type" value="Genomic_DNA"/>
</dbReference>
<keyword evidence="1" id="KW-0805">Transcription regulation</keyword>
<protein>
    <submittedName>
        <fullName evidence="5">Helix-turn-helix domain-containing protein</fullName>
    </submittedName>
</protein>
<dbReference type="PROSITE" id="PS01124">
    <property type="entry name" value="HTH_ARAC_FAMILY_2"/>
    <property type="match status" value="1"/>
</dbReference>
<evidence type="ECO:0000313" key="5">
    <source>
        <dbReference type="EMBL" id="GAA6268303.1"/>
    </source>
</evidence>
<proteinExistence type="predicted"/>
<dbReference type="SUPFAM" id="SSF46689">
    <property type="entry name" value="Homeodomain-like"/>
    <property type="match status" value="1"/>
</dbReference>
<evidence type="ECO:0000259" key="4">
    <source>
        <dbReference type="PROSITE" id="PS01124"/>
    </source>
</evidence>
<dbReference type="InterPro" id="IPR009057">
    <property type="entry name" value="Homeodomain-like_sf"/>
</dbReference>
<dbReference type="PRINTS" id="PR00032">
    <property type="entry name" value="HTHARAC"/>
</dbReference>
<dbReference type="InterPro" id="IPR018060">
    <property type="entry name" value="HTH_AraC"/>
</dbReference>